<name>A0A8H7IUI3_9PLEO</name>
<sequence>MTPRKKNHKSTTDTEALHVTALHTNGPSRKRRRTSNTREKNGKKESDKLNKSVRPKKPRHKTHQEINAGSTKPSNFSAESESDGDVRMEEDADISDIEGDGIEGGRTYGVKATQIRTVFQGLLAVLDDKHGANEQHSSGHDDHTDRLHRQAPDSSKVAAEQFNTGARPDPSPRKMHDNLTAETSTQTTAADNTQTPNSRQQQNTRVATIVQWAQNTRTYNPTATLIHPFNLAPPTKTHPLPPSLSQQKFRRPDIEQPPSPHLPARTPTALSSSDHGNPEDITALYEQHPAYAHLTPEQRIQAQRLVEEEGAKTVLDRRVEVVEAELSLGRAQMWGDEEAIREKREVLECLAEEVEFLLVGEGRRGGVVGGGGD</sequence>
<organism evidence="2 3">
    <name type="scientific">Ascochyta lentis</name>
    <dbReference type="NCBI Taxonomy" id="205686"/>
    <lineage>
        <taxon>Eukaryota</taxon>
        <taxon>Fungi</taxon>
        <taxon>Dikarya</taxon>
        <taxon>Ascomycota</taxon>
        <taxon>Pezizomycotina</taxon>
        <taxon>Dothideomycetes</taxon>
        <taxon>Pleosporomycetidae</taxon>
        <taxon>Pleosporales</taxon>
        <taxon>Pleosporineae</taxon>
        <taxon>Didymellaceae</taxon>
        <taxon>Ascochyta</taxon>
    </lineage>
</organism>
<protein>
    <submittedName>
        <fullName evidence="2">Uncharacterized protein</fullName>
    </submittedName>
</protein>
<feature type="region of interest" description="Disordered" evidence="1">
    <location>
        <begin position="225"/>
        <end position="276"/>
    </location>
</feature>
<dbReference type="OrthoDB" id="10512568at2759"/>
<feature type="compositionally biased region" description="Acidic residues" evidence="1">
    <location>
        <begin position="90"/>
        <end position="101"/>
    </location>
</feature>
<feature type="compositionally biased region" description="Basic and acidic residues" evidence="1">
    <location>
        <begin position="131"/>
        <end position="151"/>
    </location>
</feature>
<dbReference type="Proteomes" id="UP000651452">
    <property type="component" value="Unassembled WGS sequence"/>
</dbReference>
<feature type="compositionally biased region" description="Polar residues" evidence="1">
    <location>
        <begin position="180"/>
        <end position="204"/>
    </location>
</feature>
<feature type="compositionally biased region" description="Basic and acidic residues" evidence="1">
    <location>
        <begin position="36"/>
        <end position="50"/>
    </location>
</feature>
<dbReference type="AlphaFoldDB" id="A0A8H7IUI3"/>
<proteinExistence type="predicted"/>
<evidence type="ECO:0000313" key="2">
    <source>
        <dbReference type="EMBL" id="KAF9690837.1"/>
    </source>
</evidence>
<gene>
    <name evidence="2" type="ORF">EKO04_011157</name>
</gene>
<accession>A0A8H7IUI3</accession>
<reference evidence="2" key="2">
    <citation type="submission" date="2020-09" db="EMBL/GenBank/DDBJ databases">
        <title>Reference genome assembly for Australian Ascochyta lentis isolate Al4.</title>
        <authorList>
            <person name="Lee R.C."/>
            <person name="Farfan-Caceres L.M."/>
            <person name="Debler J.W."/>
            <person name="Williams A.H."/>
            <person name="Henares B.M."/>
        </authorList>
    </citation>
    <scope>NUCLEOTIDE SEQUENCE</scope>
    <source>
        <strain evidence="2">Al4</strain>
    </source>
</reference>
<comment type="caution">
    <text evidence="2">The sequence shown here is derived from an EMBL/GenBank/DDBJ whole genome shotgun (WGS) entry which is preliminary data.</text>
</comment>
<feature type="region of interest" description="Disordered" evidence="1">
    <location>
        <begin position="131"/>
        <end position="204"/>
    </location>
</feature>
<feature type="compositionally biased region" description="Basic residues" evidence="1">
    <location>
        <begin position="51"/>
        <end position="62"/>
    </location>
</feature>
<evidence type="ECO:0000313" key="3">
    <source>
        <dbReference type="Proteomes" id="UP000651452"/>
    </source>
</evidence>
<feature type="region of interest" description="Disordered" evidence="1">
    <location>
        <begin position="1"/>
        <end position="105"/>
    </location>
</feature>
<keyword evidence="3" id="KW-1185">Reference proteome</keyword>
<reference evidence="2" key="1">
    <citation type="submission" date="2018-12" db="EMBL/GenBank/DDBJ databases">
        <authorList>
            <person name="Syme R.A."/>
            <person name="Farfan-Caceres L."/>
            <person name="Lichtenzveig J."/>
        </authorList>
    </citation>
    <scope>NUCLEOTIDE SEQUENCE</scope>
    <source>
        <strain evidence="2">Al4</strain>
    </source>
</reference>
<evidence type="ECO:0000256" key="1">
    <source>
        <dbReference type="SAM" id="MobiDB-lite"/>
    </source>
</evidence>
<feature type="compositionally biased region" description="Polar residues" evidence="1">
    <location>
        <begin position="65"/>
        <end position="79"/>
    </location>
</feature>
<dbReference type="EMBL" id="RZGK01000022">
    <property type="protein sequence ID" value="KAF9690837.1"/>
    <property type="molecule type" value="Genomic_DNA"/>
</dbReference>
<feature type="compositionally biased region" description="Basic and acidic residues" evidence="1">
    <location>
        <begin position="170"/>
        <end position="179"/>
    </location>
</feature>